<keyword evidence="3" id="KW-1185">Reference proteome</keyword>
<gene>
    <name evidence="2" type="ORF">ACG5V6_19230</name>
</gene>
<accession>A0ABW7HXA3</accession>
<sequence>MLGHAKDPRDRWNRSGGVATNYTGVDDVRDLIARALGRARRPVLVLLLARLLPASGRHRRTPTPTPVPAPLHRTGPARIPAPRSPYSREQARPLDGADSALVRPYWAAHERTAHEQAARRRRRRVLWLATMGLDLDTRDIHAAAGGARW</sequence>
<comment type="caution">
    <text evidence="2">The sequence shown here is derived from an EMBL/GenBank/DDBJ whole genome shotgun (WGS) entry which is preliminary data.</text>
</comment>
<evidence type="ECO:0000256" key="1">
    <source>
        <dbReference type="SAM" id="MobiDB-lite"/>
    </source>
</evidence>
<name>A0ABW7HXA3_9ACTN</name>
<dbReference type="Proteomes" id="UP001607069">
    <property type="component" value="Unassembled WGS sequence"/>
</dbReference>
<evidence type="ECO:0000313" key="3">
    <source>
        <dbReference type="Proteomes" id="UP001607069"/>
    </source>
</evidence>
<dbReference type="EMBL" id="JBIHMK010000078">
    <property type="protein sequence ID" value="MFH0250332.1"/>
    <property type="molecule type" value="Genomic_DNA"/>
</dbReference>
<feature type="compositionally biased region" description="Basic and acidic residues" evidence="1">
    <location>
        <begin position="1"/>
        <end position="13"/>
    </location>
</feature>
<reference evidence="2 3" key="1">
    <citation type="submission" date="2024-10" db="EMBL/GenBank/DDBJ databases">
        <authorList>
            <person name="Cho J.-C."/>
        </authorList>
    </citation>
    <scope>NUCLEOTIDE SEQUENCE [LARGE SCALE GENOMIC DNA]</scope>
    <source>
        <strain evidence="2 3">KCTC29696</strain>
    </source>
</reference>
<protein>
    <submittedName>
        <fullName evidence="2">Uncharacterized protein</fullName>
    </submittedName>
</protein>
<evidence type="ECO:0000313" key="2">
    <source>
        <dbReference type="EMBL" id="MFH0250332.1"/>
    </source>
</evidence>
<organism evidence="2 3">
    <name type="scientific">Streptomyces chitinivorans</name>
    <dbReference type="NCBI Taxonomy" id="1257027"/>
    <lineage>
        <taxon>Bacteria</taxon>
        <taxon>Bacillati</taxon>
        <taxon>Actinomycetota</taxon>
        <taxon>Actinomycetes</taxon>
        <taxon>Kitasatosporales</taxon>
        <taxon>Streptomycetaceae</taxon>
        <taxon>Streptomyces</taxon>
    </lineage>
</organism>
<feature type="region of interest" description="Disordered" evidence="1">
    <location>
        <begin position="1"/>
        <end position="20"/>
    </location>
</feature>
<feature type="region of interest" description="Disordered" evidence="1">
    <location>
        <begin position="56"/>
        <end position="92"/>
    </location>
</feature>
<proteinExistence type="predicted"/>
<dbReference type="RefSeq" id="WP_279948438.1">
    <property type="nucleotide sequence ID" value="NZ_BAABEN010000003.1"/>
</dbReference>